<sequence>MADANWLVEKCQGTDLKKERRSKASCFMARIMLRWSILVGLVLLGGVHLTWGQVDIFQSEVYKKRKGLVLNVKDTDADTFAAINFGNNQPIYKSYFVHANPQNFSGTIVDLNPYSLKRIWVYANTQANKELILRSGLRFDSKVYLVSSKPDNQSIIFSEFYTIHNETAPVERIVEDWKNLKIQNEPEYIWKRRVNVEGIHFYVGAMNYVSMISLPDDKSDQATGFCSEIIRLLSKSMNFTYEYKTPPRNVFGTFSESKEWTGLAGLVVRNEVDFTANLVPMSYERADEMNFSRGITLEQSVFVYKKSTSGAIPLQRMFTPGVAVMFVVVFVVLLLSAIFIAYLYRLGHLHAVMEVVLSILASFMNQGFTERFSANSMRILLYTSLLLGILFVNILSARLASLLSVQLEDDPVNQFEDVIDKELELFVQGQSSREEFFSLANKGSAANYIWETQLKDDPYQRPPTMVDVINNAFESDEGVIWTNPVVYKYWAVRNKSKACEMSLRRERRSIHHSFGVRKDWPYLQAMNYQLLKFIENGLISQLQAEWHHPQHLEQSSYCPKREESIKMVGIPDVKFYFFVLFTGVGLCVVFFVGEMIGRRKNLRAVLINQRKKNAQYAQAKKRPRSHSIRSFRAKTAHVKRSKPSSVSGGSATSRGSERSTTRSPKMSSVQPYFTFTNEEQQQYLP</sequence>
<keyword evidence="10" id="KW-0325">Glycoprotein</keyword>
<keyword evidence="3" id="KW-0813">Transport</keyword>
<dbReference type="GO" id="GO:0050906">
    <property type="term" value="P:detection of stimulus involved in sensory perception"/>
    <property type="evidence" value="ECO:0007669"/>
    <property type="project" value="UniProtKB-ARBA"/>
</dbReference>
<dbReference type="SUPFAM" id="SSF53850">
    <property type="entry name" value="Periplasmic binding protein-like II"/>
    <property type="match status" value="1"/>
</dbReference>
<evidence type="ECO:0000256" key="9">
    <source>
        <dbReference type="ARBA" id="ARBA00023170"/>
    </source>
</evidence>
<evidence type="ECO:0000256" key="12">
    <source>
        <dbReference type="ARBA" id="ARBA00023303"/>
    </source>
</evidence>
<evidence type="ECO:0000256" key="3">
    <source>
        <dbReference type="ARBA" id="ARBA00022448"/>
    </source>
</evidence>
<evidence type="ECO:0000256" key="1">
    <source>
        <dbReference type="ARBA" id="ARBA00004651"/>
    </source>
</evidence>
<name>A0A553PMG2_TIGCA</name>
<keyword evidence="7" id="KW-0406">Ion transport</keyword>
<dbReference type="SMART" id="SM00918">
    <property type="entry name" value="Lig_chan-Glu_bd"/>
    <property type="match status" value="1"/>
</dbReference>
<dbReference type="Pfam" id="PF10613">
    <property type="entry name" value="Lig_chan-Glu_bd"/>
    <property type="match status" value="1"/>
</dbReference>
<dbReference type="PANTHER" id="PTHR42643:SF24">
    <property type="entry name" value="IONOTROPIC RECEPTOR 60A"/>
    <property type="match status" value="1"/>
</dbReference>
<evidence type="ECO:0000259" key="15">
    <source>
        <dbReference type="SMART" id="SM00918"/>
    </source>
</evidence>
<dbReference type="InterPro" id="IPR001320">
    <property type="entry name" value="Iontro_rcpt_C"/>
</dbReference>
<evidence type="ECO:0000313" key="16">
    <source>
        <dbReference type="EMBL" id="TRY78872.1"/>
    </source>
</evidence>
<dbReference type="EMBL" id="VCGU01000003">
    <property type="protein sequence ID" value="TRY78872.1"/>
    <property type="molecule type" value="Genomic_DNA"/>
</dbReference>
<dbReference type="Proteomes" id="UP000318571">
    <property type="component" value="Chromosome 11"/>
</dbReference>
<keyword evidence="17" id="KW-1185">Reference proteome</keyword>
<dbReference type="OMA" id="HHIISEW"/>
<feature type="compositionally biased region" description="Basic residues" evidence="13">
    <location>
        <begin position="615"/>
        <end position="642"/>
    </location>
</feature>
<feature type="transmembrane region" description="Helical" evidence="14">
    <location>
        <begin position="380"/>
        <end position="400"/>
    </location>
</feature>
<evidence type="ECO:0000256" key="6">
    <source>
        <dbReference type="ARBA" id="ARBA00022989"/>
    </source>
</evidence>
<evidence type="ECO:0000256" key="4">
    <source>
        <dbReference type="ARBA" id="ARBA00022475"/>
    </source>
</evidence>
<feature type="compositionally biased region" description="Polar residues" evidence="13">
    <location>
        <begin position="664"/>
        <end position="685"/>
    </location>
</feature>
<dbReference type="InterPro" id="IPR052192">
    <property type="entry name" value="Insect_Ionotropic_Sensory_Rcpt"/>
</dbReference>
<evidence type="ECO:0000256" key="11">
    <source>
        <dbReference type="ARBA" id="ARBA00023286"/>
    </source>
</evidence>
<feature type="transmembrane region" description="Helical" evidence="14">
    <location>
        <begin position="350"/>
        <end position="368"/>
    </location>
</feature>
<evidence type="ECO:0000313" key="17">
    <source>
        <dbReference type="Proteomes" id="UP000318571"/>
    </source>
</evidence>
<keyword evidence="11" id="KW-1071">Ligand-gated ion channel</keyword>
<evidence type="ECO:0000256" key="2">
    <source>
        <dbReference type="ARBA" id="ARBA00008685"/>
    </source>
</evidence>
<feature type="region of interest" description="Disordered" evidence="13">
    <location>
        <begin position="615"/>
        <end position="685"/>
    </location>
</feature>
<keyword evidence="12" id="KW-0407">Ion channel</keyword>
<keyword evidence="9" id="KW-0675">Receptor</keyword>
<proteinExistence type="inferred from homology"/>
<evidence type="ECO:0000256" key="10">
    <source>
        <dbReference type="ARBA" id="ARBA00023180"/>
    </source>
</evidence>
<accession>A0A553PMG2</accession>
<dbReference type="GO" id="GO:0005886">
    <property type="term" value="C:plasma membrane"/>
    <property type="evidence" value="ECO:0007669"/>
    <property type="project" value="UniProtKB-SubCell"/>
</dbReference>
<comment type="caution">
    <text evidence="16">The sequence shown here is derived from an EMBL/GenBank/DDBJ whole genome shotgun (WGS) entry which is preliminary data.</text>
</comment>
<dbReference type="InterPro" id="IPR019594">
    <property type="entry name" value="Glu/Gly-bd"/>
</dbReference>
<organism evidence="16 17">
    <name type="scientific">Tigriopus californicus</name>
    <name type="common">Marine copepod</name>
    <dbReference type="NCBI Taxonomy" id="6832"/>
    <lineage>
        <taxon>Eukaryota</taxon>
        <taxon>Metazoa</taxon>
        <taxon>Ecdysozoa</taxon>
        <taxon>Arthropoda</taxon>
        <taxon>Crustacea</taxon>
        <taxon>Multicrustacea</taxon>
        <taxon>Hexanauplia</taxon>
        <taxon>Copepoda</taxon>
        <taxon>Harpacticoida</taxon>
        <taxon>Harpacticidae</taxon>
        <taxon>Tigriopus</taxon>
    </lineage>
</organism>
<dbReference type="GO" id="GO:0015276">
    <property type="term" value="F:ligand-gated monoatomic ion channel activity"/>
    <property type="evidence" value="ECO:0007669"/>
    <property type="project" value="InterPro"/>
</dbReference>
<keyword evidence="8 14" id="KW-0472">Membrane</keyword>
<comment type="similarity">
    <text evidence="2">Belongs to the glutamate-gated ion channel (TC 1.A.10.1) family.</text>
</comment>
<evidence type="ECO:0000256" key="13">
    <source>
        <dbReference type="SAM" id="MobiDB-lite"/>
    </source>
</evidence>
<protein>
    <recommendedName>
        <fullName evidence="15">Ionotropic glutamate receptor L-glutamate and glycine-binding domain-containing protein</fullName>
    </recommendedName>
</protein>
<evidence type="ECO:0000256" key="8">
    <source>
        <dbReference type="ARBA" id="ARBA00023136"/>
    </source>
</evidence>
<reference evidence="16 17" key="1">
    <citation type="journal article" date="2018" name="Nat. Ecol. Evol.">
        <title>Genomic signatures of mitonuclear coevolution across populations of Tigriopus californicus.</title>
        <authorList>
            <person name="Barreto F.S."/>
            <person name="Watson E.T."/>
            <person name="Lima T.G."/>
            <person name="Willett C.S."/>
            <person name="Edmands S."/>
            <person name="Li W."/>
            <person name="Burton R.S."/>
        </authorList>
    </citation>
    <scope>NUCLEOTIDE SEQUENCE [LARGE SCALE GENOMIC DNA]</scope>
    <source>
        <strain evidence="16 17">San Diego</strain>
    </source>
</reference>
<feature type="transmembrane region" description="Helical" evidence="14">
    <location>
        <begin position="322"/>
        <end position="344"/>
    </location>
</feature>
<dbReference type="STRING" id="6832.A0A553PMG2"/>
<feature type="transmembrane region" description="Helical" evidence="14">
    <location>
        <begin position="35"/>
        <end position="57"/>
    </location>
</feature>
<evidence type="ECO:0000256" key="14">
    <source>
        <dbReference type="SAM" id="Phobius"/>
    </source>
</evidence>
<evidence type="ECO:0000256" key="5">
    <source>
        <dbReference type="ARBA" id="ARBA00022692"/>
    </source>
</evidence>
<dbReference type="PANTHER" id="PTHR42643">
    <property type="entry name" value="IONOTROPIC RECEPTOR 20A-RELATED"/>
    <property type="match status" value="1"/>
</dbReference>
<comment type="subcellular location">
    <subcellularLocation>
        <location evidence="1">Cell membrane</location>
        <topology evidence="1">Multi-pass membrane protein</topology>
    </subcellularLocation>
</comment>
<dbReference type="Pfam" id="PF00060">
    <property type="entry name" value="Lig_chan"/>
    <property type="match status" value="1"/>
</dbReference>
<keyword evidence="5 14" id="KW-0812">Transmembrane</keyword>
<dbReference type="Gene3D" id="3.40.190.10">
    <property type="entry name" value="Periplasmic binding protein-like II"/>
    <property type="match status" value="3"/>
</dbReference>
<keyword evidence="6 14" id="KW-1133">Transmembrane helix</keyword>
<dbReference type="AlphaFoldDB" id="A0A553PMG2"/>
<keyword evidence="4" id="KW-1003">Cell membrane</keyword>
<gene>
    <name evidence="16" type="ORF">TCAL_08772</name>
</gene>
<feature type="domain" description="Ionotropic glutamate receptor L-glutamate and glycine-binding" evidence="15">
    <location>
        <begin position="207"/>
        <end position="269"/>
    </location>
</feature>
<feature type="transmembrane region" description="Helical" evidence="14">
    <location>
        <begin position="575"/>
        <end position="593"/>
    </location>
</feature>
<evidence type="ECO:0000256" key="7">
    <source>
        <dbReference type="ARBA" id="ARBA00023065"/>
    </source>
</evidence>